<keyword evidence="1" id="KW-0812">Transmembrane</keyword>
<reference evidence="2" key="1">
    <citation type="submission" date="2019-03" db="EMBL/GenBank/DDBJ databases">
        <title>Single cell metagenomics reveals metabolic interactions within the superorganism composed of flagellate Streblomastix strix and complex community of Bacteroidetes bacteria on its surface.</title>
        <authorList>
            <person name="Treitli S.C."/>
            <person name="Kolisko M."/>
            <person name="Husnik F."/>
            <person name="Keeling P."/>
            <person name="Hampl V."/>
        </authorList>
    </citation>
    <scope>NUCLEOTIDE SEQUENCE</scope>
    <source>
        <strain evidence="2">STM</strain>
    </source>
</reference>
<keyword evidence="1" id="KW-0472">Membrane</keyword>
<sequence length="130" mass="14719">MLPLPVTENQLSLKAASEYGFYPKFVYADGKSDYAVPDYNTLCRRQKSLPVEIENRLESGEKTGLKVYGEGEWKVRKHGWSIMLSVFFNTVTTVSLLILSTRPISLTPLLLNVISIILSFIPCFRAFRAL</sequence>
<proteinExistence type="predicted"/>
<feature type="transmembrane region" description="Helical" evidence="1">
    <location>
        <begin position="80"/>
        <end position="100"/>
    </location>
</feature>
<protein>
    <submittedName>
        <fullName evidence="2">Uncharacterized protein</fullName>
    </submittedName>
</protein>
<keyword evidence="1" id="KW-1133">Transmembrane helix</keyword>
<accession>A0A5J4SQN4</accession>
<dbReference type="AlphaFoldDB" id="A0A5J4SQN4"/>
<dbReference type="EMBL" id="SNRY01000096">
    <property type="protein sequence ID" value="KAA6347405.1"/>
    <property type="molecule type" value="Genomic_DNA"/>
</dbReference>
<gene>
    <name evidence="2" type="ORF">EZS27_005089</name>
</gene>
<comment type="caution">
    <text evidence="2">The sequence shown here is derived from an EMBL/GenBank/DDBJ whole genome shotgun (WGS) entry which is preliminary data.</text>
</comment>
<feature type="transmembrane region" description="Helical" evidence="1">
    <location>
        <begin position="106"/>
        <end position="127"/>
    </location>
</feature>
<evidence type="ECO:0000256" key="1">
    <source>
        <dbReference type="SAM" id="Phobius"/>
    </source>
</evidence>
<name>A0A5J4SQN4_9ZZZZ</name>
<organism evidence="2">
    <name type="scientific">termite gut metagenome</name>
    <dbReference type="NCBI Taxonomy" id="433724"/>
    <lineage>
        <taxon>unclassified sequences</taxon>
        <taxon>metagenomes</taxon>
        <taxon>organismal metagenomes</taxon>
    </lineage>
</organism>
<evidence type="ECO:0000313" key="2">
    <source>
        <dbReference type="EMBL" id="KAA6347405.1"/>
    </source>
</evidence>